<keyword evidence="2" id="KW-1185">Reference proteome</keyword>
<proteinExistence type="predicted"/>
<accession>A0A0R3K7I5</accession>
<reference evidence="1 2" key="1">
    <citation type="submission" date="2014-03" db="EMBL/GenBank/DDBJ databases">
        <title>Bradyrhizobium valentinum sp. nov., isolated from effective nodules of Lupinus mariae-josephae, a lupine endemic of basic-lime soils in Eastern Spain.</title>
        <authorList>
            <person name="Duran D."/>
            <person name="Rey L."/>
            <person name="Navarro A."/>
            <person name="Busquets A."/>
            <person name="Imperial J."/>
            <person name="Ruiz-Argueso T."/>
        </authorList>
    </citation>
    <scope>NUCLEOTIDE SEQUENCE [LARGE SCALE GENOMIC DNA]</scope>
    <source>
        <strain evidence="1 2">LmjM3</strain>
    </source>
</reference>
<dbReference type="Proteomes" id="UP000051913">
    <property type="component" value="Unassembled WGS sequence"/>
</dbReference>
<dbReference type="AlphaFoldDB" id="A0A0R3K7I5"/>
<evidence type="ECO:0000313" key="1">
    <source>
        <dbReference type="EMBL" id="KRQ88946.1"/>
    </source>
</evidence>
<dbReference type="STRING" id="1518501.CQ10_38510"/>
<name>A0A0R3K7I5_9BRAD</name>
<sequence length="72" mass="8136">MSLLAARSLGAGAQRRRYAENDLSGLVDLNIGQFGDRDLGDSKFRTAQRLANLISVFCALTWRVFWMTMLNR</sequence>
<dbReference type="RefSeq" id="WP_057855849.1">
    <property type="nucleotide sequence ID" value="NZ_LLXX01000240.1"/>
</dbReference>
<organism evidence="1 2">
    <name type="scientific">Bradyrhizobium valentinum</name>
    <dbReference type="NCBI Taxonomy" id="1518501"/>
    <lineage>
        <taxon>Bacteria</taxon>
        <taxon>Pseudomonadati</taxon>
        <taxon>Pseudomonadota</taxon>
        <taxon>Alphaproteobacteria</taxon>
        <taxon>Hyphomicrobiales</taxon>
        <taxon>Nitrobacteraceae</taxon>
        <taxon>Bradyrhizobium</taxon>
    </lineage>
</organism>
<evidence type="ECO:0000313" key="2">
    <source>
        <dbReference type="Proteomes" id="UP000051913"/>
    </source>
</evidence>
<comment type="caution">
    <text evidence="1">The sequence shown here is derived from an EMBL/GenBank/DDBJ whole genome shotgun (WGS) entry which is preliminary data.</text>
</comment>
<gene>
    <name evidence="1" type="ORF">CP49_41250</name>
</gene>
<protein>
    <submittedName>
        <fullName evidence="1">Uncharacterized protein</fullName>
    </submittedName>
</protein>
<dbReference type="EMBL" id="LLXX01000240">
    <property type="protein sequence ID" value="KRQ88946.1"/>
    <property type="molecule type" value="Genomic_DNA"/>
</dbReference>